<dbReference type="PANTHER" id="PTHR30024">
    <property type="entry name" value="ALIPHATIC SULFONATES-BINDING PROTEIN-RELATED"/>
    <property type="match status" value="1"/>
</dbReference>
<keyword evidence="4" id="KW-1185">Reference proteome</keyword>
<feature type="region of interest" description="Disordered" evidence="1">
    <location>
        <begin position="1"/>
        <end position="31"/>
    </location>
</feature>
<dbReference type="Proteomes" id="UP000238415">
    <property type="component" value="Unassembled WGS sequence"/>
</dbReference>
<feature type="domain" description="SsuA/THI5-like" evidence="2">
    <location>
        <begin position="46"/>
        <end position="265"/>
    </location>
</feature>
<gene>
    <name evidence="3" type="primary">ssuA_3</name>
    <name evidence="3" type="ORF">MOHU_08410</name>
</gene>
<dbReference type="Pfam" id="PF09084">
    <property type="entry name" value="NMT1"/>
    <property type="match status" value="1"/>
</dbReference>
<dbReference type="OrthoDB" id="9802202at2"/>
<dbReference type="SUPFAM" id="SSF53850">
    <property type="entry name" value="Periplasmic binding protein-like II"/>
    <property type="match status" value="1"/>
</dbReference>
<dbReference type="RefSeq" id="WP_106004852.1">
    <property type="nucleotide sequence ID" value="NZ_CP136419.1"/>
</dbReference>
<name>A0A2T0AV07_9FIRM</name>
<comment type="caution">
    <text evidence="3">The sequence shown here is derived from an EMBL/GenBank/DDBJ whole genome shotgun (WGS) entry which is preliminary data.</text>
</comment>
<organism evidence="3 4">
    <name type="scientific">Neomoorella humiferrea</name>
    <dbReference type="NCBI Taxonomy" id="676965"/>
    <lineage>
        <taxon>Bacteria</taxon>
        <taxon>Bacillati</taxon>
        <taxon>Bacillota</taxon>
        <taxon>Clostridia</taxon>
        <taxon>Neomoorellales</taxon>
        <taxon>Neomoorellaceae</taxon>
        <taxon>Neomoorella</taxon>
    </lineage>
</organism>
<evidence type="ECO:0000259" key="2">
    <source>
        <dbReference type="Pfam" id="PF09084"/>
    </source>
</evidence>
<evidence type="ECO:0000313" key="4">
    <source>
        <dbReference type="Proteomes" id="UP000238415"/>
    </source>
</evidence>
<accession>A0A2T0AV07</accession>
<feature type="compositionally biased region" description="Polar residues" evidence="1">
    <location>
        <begin position="18"/>
        <end position="31"/>
    </location>
</feature>
<dbReference type="Gene3D" id="3.40.190.10">
    <property type="entry name" value="Periplasmic binding protein-like II"/>
    <property type="match status" value="2"/>
</dbReference>
<reference evidence="3 4" key="1">
    <citation type="submission" date="2018-03" db="EMBL/GenBank/DDBJ databases">
        <title>Genome sequence of Moorella humiferrea DSM 23265.</title>
        <authorList>
            <person name="Poehlein A."/>
            <person name="Daniel R."/>
        </authorList>
    </citation>
    <scope>NUCLEOTIDE SEQUENCE [LARGE SCALE GENOMIC DNA]</scope>
    <source>
        <strain evidence="3 4">DSM 23265</strain>
    </source>
</reference>
<sequence>MSIVLAGCGTGKQAEQKGGTSNAKSDSASSKLTTVHVSHQPCLHALPTYMAMKKGWDKEEGLEIDFQFYPSGPPQNEALASNKWEVGAEGTVPAMLAAIRYGAYIIAISNDESETNDLWVRPDSPILKVKGYNPKYPEIYGSPETVKGKTVLLTTASTGHYAVIATLRALGLDEKDVKMVHMEQSQALAAFEAGQGDIVQLWAPYDYIAESKGWVKMSSGLRAGVKIPGAVVASKKAVEENPEKVAKWLKLYMRGIQEMKSNPVESAKLLGEYYKEKGLTLDDNALAKEFSLRPLFNTKEQLALFAKKDGNMSEVEQWMSGLADFFVKQGRITEAEKEQLFKGGYITDKILKMVAAEEEKKK</sequence>
<protein>
    <submittedName>
        <fullName evidence="3">Putative ABC transporter periplasmic binding protein</fullName>
    </submittedName>
</protein>
<evidence type="ECO:0000313" key="3">
    <source>
        <dbReference type="EMBL" id="PRR74386.1"/>
    </source>
</evidence>
<dbReference type="InterPro" id="IPR015168">
    <property type="entry name" value="SsuA/THI5"/>
</dbReference>
<dbReference type="EMBL" id="PVXM01000010">
    <property type="protein sequence ID" value="PRR74386.1"/>
    <property type="molecule type" value="Genomic_DNA"/>
</dbReference>
<evidence type="ECO:0000256" key="1">
    <source>
        <dbReference type="SAM" id="MobiDB-lite"/>
    </source>
</evidence>
<dbReference type="AlphaFoldDB" id="A0A2T0AV07"/>
<proteinExistence type="predicted"/>
<dbReference type="PANTHER" id="PTHR30024:SF42">
    <property type="entry name" value="ALIPHATIC SULFONATES-BINDING PROTEIN-RELATED"/>
    <property type="match status" value="1"/>
</dbReference>